<evidence type="ECO:0000259" key="1">
    <source>
        <dbReference type="Pfam" id="PF00882"/>
    </source>
</evidence>
<reference evidence="3" key="1">
    <citation type="submission" date="2017-02" db="EMBL/GenBank/DDBJ databases">
        <authorList>
            <person name="Rodrigo-Torres L."/>
            <person name="Arahal R.D."/>
            <person name="Lucena T."/>
        </authorList>
    </citation>
    <scope>NUCLEOTIDE SEQUENCE [LARGE SCALE GENOMIC DNA]</scope>
    <source>
        <strain evidence="3">CECT 7878</strain>
    </source>
</reference>
<dbReference type="OrthoDB" id="8451635at2"/>
<name>A0A1R4LPB2_VIBR1</name>
<evidence type="ECO:0000313" key="2">
    <source>
        <dbReference type="EMBL" id="SJN58355.1"/>
    </source>
</evidence>
<dbReference type="EMBL" id="FULE01000038">
    <property type="protein sequence ID" value="SJN58355.1"/>
    <property type="molecule type" value="Genomic_DNA"/>
</dbReference>
<evidence type="ECO:0000313" key="3">
    <source>
        <dbReference type="Proteomes" id="UP000188276"/>
    </source>
</evidence>
<feature type="domain" description="Phospholipase C/D" evidence="1">
    <location>
        <begin position="7"/>
        <end position="180"/>
    </location>
</feature>
<accession>A0A1R4LPB2</accession>
<dbReference type="Pfam" id="PF00882">
    <property type="entry name" value="Zn_dep_PLPC"/>
    <property type="match status" value="1"/>
</dbReference>
<proteinExistence type="predicted"/>
<dbReference type="InterPro" id="IPR029002">
    <property type="entry name" value="PLPC/GPLD1"/>
</dbReference>
<keyword evidence="3" id="KW-1185">Reference proteome</keyword>
<organism evidence="2 3">
    <name type="scientific">Vibrio ruber (strain DSM 16370 / JCM 11486 / BCRC 17186 / CECT 7878 / LMG 23124 / VR1)</name>
    <dbReference type="NCBI Taxonomy" id="1123498"/>
    <lineage>
        <taxon>Bacteria</taxon>
        <taxon>Pseudomonadati</taxon>
        <taxon>Pseudomonadota</taxon>
        <taxon>Gammaproteobacteria</taxon>
        <taxon>Vibrionales</taxon>
        <taxon>Vibrionaceae</taxon>
        <taxon>Vibrio</taxon>
    </lineage>
</organism>
<gene>
    <name evidence="2" type="ORF">VR7878_02795</name>
</gene>
<dbReference type="RefSeq" id="WP_077336741.1">
    <property type="nucleotide sequence ID" value="NZ_FULE01000038.1"/>
</dbReference>
<sequence length="353" mass="40715">MPGAFAHITAVNQAFMQGDALYALPSRMQRILLVNQRYVEMGAVSPDFPYLKITDSLQAAWADRMHYQSVGDLLRNMIEHVRRLQGEQQDRAFAWLSGFLAHVITDIAIHPVIELKVGEYDQNKQQHRECEMHQDAFIWQRMGLGDIGYVERLSRHLLHCAEIQSPHQIDHVIETVWRESLLDTYGQQFGTPDIDGWYVGFIRVMSLVEDQYRLFPFSRHVAAFLGLVYPQISAIDRQYIEYLETPYGCWHYDQVFDFTVANIIRYQCLLGESVYEHGATDWLKNWNLDTGRCEQGNLTLWSPEHIDAPERIGALVCLGTQTQREIPAGNTPNFGEQKLSAPVACRMARSIRR</sequence>
<protein>
    <recommendedName>
        <fullName evidence="1">Phospholipase C/D domain-containing protein</fullName>
    </recommendedName>
</protein>
<dbReference type="AlphaFoldDB" id="A0A1R4LPB2"/>
<dbReference type="Proteomes" id="UP000188276">
    <property type="component" value="Unassembled WGS sequence"/>
</dbReference>